<accession>A0AAD7JNY8</accession>
<gene>
    <name evidence="3" type="ORF">B0H16DRAFT_1716049</name>
</gene>
<evidence type="ECO:0000313" key="4">
    <source>
        <dbReference type="Proteomes" id="UP001215598"/>
    </source>
</evidence>
<evidence type="ECO:0000256" key="1">
    <source>
        <dbReference type="SAM" id="Coils"/>
    </source>
</evidence>
<evidence type="ECO:0000313" key="3">
    <source>
        <dbReference type="EMBL" id="KAJ7768847.1"/>
    </source>
</evidence>
<keyword evidence="1" id="KW-0175">Coiled coil</keyword>
<proteinExistence type="predicted"/>
<feature type="region of interest" description="Disordered" evidence="2">
    <location>
        <begin position="181"/>
        <end position="200"/>
    </location>
</feature>
<feature type="coiled-coil region" evidence="1">
    <location>
        <begin position="53"/>
        <end position="87"/>
    </location>
</feature>
<organism evidence="3 4">
    <name type="scientific">Mycena metata</name>
    <dbReference type="NCBI Taxonomy" id="1033252"/>
    <lineage>
        <taxon>Eukaryota</taxon>
        <taxon>Fungi</taxon>
        <taxon>Dikarya</taxon>
        <taxon>Basidiomycota</taxon>
        <taxon>Agaricomycotina</taxon>
        <taxon>Agaricomycetes</taxon>
        <taxon>Agaricomycetidae</taxon>
        <taxon>Agaricales</taxon>
        <taxon>Marasmiineae</taxon>
        <taxon>Mycenaceae</taxon>
        <taxon>Mycena</taxon>
    </lineage>
</organism>
<comment type="caution">
    <text evidence="3">The sequence shown here is derived from an EMBL/GenBank/DDBJ whole genome shotgun (WGS) entry which is preliminary data.</text>
</comment>
<sequence>MSHMEIDAGGQPRNDEGGRLQTRDMEFHKEQATLARQKQQRLAVENQHLVVQLQDAKKSQAAQNNLLNSLREELDKVQQHEGQMEAQFLGDQASIQALWGQCNTITPQLLEAQRLLMLRNDDVEQLNRLVVEKQDEAIQLRAASLLGGKQTARNKPSPRRGTRASLLPVHNSSTRTIQIPLDPIPIPQAHGGKSNSEQPVGKFTATPAFADLLGIQVDELTVLLEKFERLFLSDDVTVNFKEETPSKKKKKKKQLPKVSKDVLNDLNRILRDATYAKFQVHQATDFAVYNPAEDAKVAACDEGRFTPAKDLFQWDFSQGYMESRFNEIMIAKVVDAALEEDGAGGVIAKSGVDRNFLEALMSEKLGRYRGAWKSFQPRYNEDLGRMETKQEANTRGAQAYEQHQLNCLSTTTKTRKFHERVETITAAIDIKEGEGAADLNTWRRFLAMLNLLGPHGMSSEEEDSLEAEDEIHIIYRVKLCIWREPRVLEYLRFVDAQTALFKQRQRGPKASKRIRGRVMSSSKAPIGLPKTLYNREWLKRQTPAYVKQLKVSKEAFALFVAATERMAV</sequence>
<protein>
    <submittedName>
        <fullName evidence="3">Uncharacterized protein</fullName>
    </submittedName>
</protein>
<dbReference type="AlphaFoldDB" id="A0AAD7JNY8"/>
<evidence type="ECO:0000256" key="2">
    <source>
        <dbReference type="SAM" id="MobiDB-lite"/>
    </source>
</evidence>
<name>A0AAD7JNY8_9AGAR</name>
<dbReference type="Proteomes" id="UP001215598">
    <property type="component" value="Unassembled WGS sequence"/>
</dbReference>
<dbReference type="EMBL" id="JARKIB010000019">
    <property type="protein sequence ID" value="KAJ7768847.1"/>
    <property type="molecule type" value="Genomic_DNA"/>
</dbReference>
<reference evidence="3" key="1">
    <citation type="submission" date="2023-03" db="EMBL/GenBank/DDBJ databases">
        <title>Massive genome expansion in bonnet fungi (Mycena s.s.) driven by repeated elements and novel gene families across ecological guilds.</title>
        <authorList>
            <consortium name="Lawrence Berkeley National Laboratory"/>
            <person name="Harder C.B."/>
            <person name="Miyauchi S."/>
            <person name="Viragh M."/>
            <person name="Kuo A."/>
            <person name="Thoen E."/>
            <person name="Andreopoulos B."/>
            <person name="Lu D."/>
            <person name="Skrede I."/>
            <person name="Drula E."/>
            <person name="Henrissat B."/>
            <person name="Morin E."/>
            <person name="Kohler A."/>
            <person name="Barry K."/>
            <person name="LaButti K."/>
            <person name="Morin E."/>
            <person name="Salamov A."/>
            <person name="Lipzen A."/>
            <person name="Mereny Z."/>
            <person name="Hegedus B."/>
            <person name="Baldrian P."/>
            <person name="Stursova M."/>
            <person name="Weitz H."/>
            <person name="Taylor A."/>
            <person name="Grigoriev I.V."/>
            <person name="Nagy L.G."/>
            <person name="Martin F."/>
            <person name="Kauserud H."/>
        </authorList>
    </citation>
    <scope>NUCLEOTIDE SEQUENCE</scope>
    <source>
        <strain evidence="3">CBHHK182m</strain>
    </source>
</reference>
<keyword evidence="4" id="KW-1185">Reference proteome</keyword>